<evidence type="ECO:0000313" key="3">
    <source>
        <dbReference type="Proteomes" id="UP000622580"/>
    </source>
</evidence>
<keyword evidence="3" id="KW-1185">Reference proteome</keyword>
<gene>
    <name evidence="2" type="ORF">JKL49_07845</name>
</gene>
<feature type="chain" id="PRO_5037279005" description="Conjugal transfer protein TraN" evidence="1">
    <location>
        <begin position="30"/>
        <end position="301"/>
    </location>
</feature>
<organism evidence="2 3">
    <name type="scientific">Phenylobacterium glaciei</name>
    <dbReference type="NCBI Taxonomy" id="2803784"/>
    <lineage>
        <taxon>Bacteria</taxon>
        <taxon>Pseudomonadati</taxon>
        <taxon>Pseudomonadota</taxon>
        <taxon>Alphaproteobacteria</taxon>
        <taxon>Caulobacterales</taxon>
        <taxon>Caulobacteraceae</taxon>
        <taxon>Phenylobacterium</taxon>
    </lineage>
</organism>
<dbReference type="Proteomes" id="UP000622580">
    <property type="component" value="Unassembled WGS sequence"/>
</dbReference>
<sequence length="301" mass="31422">MTMRSTLLALVLGFGLLFLGSATPDVALAQCCAPPPVCCTPPTPPCCVTPPTPPCCTPPPAPPPPTPPCCDSGNRTSVHVNVSSVNVAIANAAASAAGSAGAAGRAGAGSTTFYGGGGGGGGYSPPMSTGMIQGLYVDSGRRMKKTSYQATRTKTRRVVIQAFCVDDREIPHPASQVTPDRDIDDAYEGELYRCIAGTYLSWTIAEYNGQIDFGGGQTQVCRKNDALVHLPGGKVECRPQKPGRDCNERSLLRRFGAGVKILTMIMTETYTAYREEEDRESGSSTVTTAMSLDGGVGGIVY</sequence>
<dbReference type="AlphaFoldDB" id="A0A941D1U1"/>
<dbReference type="RefSeq" id="WP_215339628.1">
    <property type="nucleotide sequence ID" value="NZ_JAGSGD010000001.1"/>
</dbReference>
<protein>
    <recommendedName>
        <fullName evidence="4">Conjugal transfer protein TraN</fullName>
    </recommendedName>
</protein>
<accession>A0A941D1U1</accession>
<evidence type="ECO:0008006" key="4">
    <source>
        <dbReference type="Google" id="ProtNLM"/>
    </source>
</evidence>
<evidence type="ECO:0000313" key="2">
    <source>
        <dbReference type="EMBL" id="MBR7619301.1"/>
    </source>
</evidence>
<keyword evidence="1" id="KW-0732">Signal</keyword>
<dbReference type="EMBL" id="JAGSGD010000001">
    <property type="protein sequence ID" value="MBR7619301.1"/>
    <property type="molecule type" value="Genomic_DNA"/>
</dbReference>
<comment type="caution">
    <text evidence="2">The sequence shown here is derived from an EMBL/GenBank/DDBJ whole genome shotgun (WGS) entry which is preliminary data.</text>
</comment>
<reference evidence="2" key="1">
    <citation type="submission" date="2021-04" db="EMBL/GenBank/DDBJ databases">
        <title>Draft genome assembly of strain Phenylobacterium sp. 20VBR1 using MiniION and Illumina platforms.</title>
        <authorList>
            <person name="Thomas F.A."/>
            <person name="Krishnan K.P."/>
            <person name="Sinha R.K."/>
        </authorList>
    </citation>
    <scope>NUCLEOTIDE SEQUENCE</scope>
    <source>
        <strain evidence="2">20VBR1</strain>
    </source>
</reference>
<evidence type="ECO:0000256" key="1">
    <source>
        <dbReference type="SAM" id="SignalP"/>
    </source>
</evidence>
<feature type="signal peptide" evidence="1">
    <location>
        <begin position="1"/>
        <end position="29"/>
    </location>
</feature>
<proteinExistence type="predicted"/>
<name>A0A941D1U1_9CAUL</name>